<protein>
    <recommendedName>
        <fullName evidence="13">Serine/threonine-protein kinase ATM</fullName>
        <ecNumber evidence="2">2.7.11.1</ecNumber>
    </recommendedName>
</protein>
<dbReference type="SMART" id="SM01343">
    <property type="entry name" value="FATC"/>
    <property type="match status" value="1"/>
</dbReference>
<evidence type="ECO:0000256" key="7">
    <source>
        <dbReference type="ARBA" id="ARBA00022777"/>
    </source>
</evidence>
<evidence type="ECO:0000256" key="2">
    <source>
        <dbReference type="ARBA" id="ARBA00012513"/>
    </source>
</evidence>
<dbReference type="PANTHER" id="PTHR37079">
    <property type="entry name" value="SERINE/THREONINE-PROTEIN KINASE ATM"/>
    <property type="match status" value="1"/>
</dbReference>
<evidence type="ECO:0000259" key="17">
    <source>
        <dbReference type="PROSITE" id="PS51190"/>
    </source>
</evidence>
<dbReference type="Pfam" id="PF25360">
    <property type="entry name" value="TPR_ATM"/>
    <property type="match status" value="1"/>
</dbReference>
<evidence type="ECO:0000256" key="6">
    <source>
        <dbReference type="ARBA" id="ARBA00022763"/>
    </source>
</evidence>
<dbReference type="GO" id="GO:0004674">
    <property type="term" value="F:protein serine/threonine kinase activity"/>
    <property type="evidence" value="ECO:0007669"/>
    <property type="project" value="UniProtKB-KW"/>
</dbReference>
<gene>
    <name evidence="18" type="ORF">KC19_9G018200</name>
</gene>
<comment type="subcellular location">
    <subcellularLocation>
        <location evidence="1">Nucleus</location>
    </subcellularLocation>
</comment>
<dbReference type="InterPro" id="IPR016024">
    <property type="entry name" value="ARM-type_fold"/>
</dbReference>
<keyword evidence="3" id="KW-0723">Serine/threonine-protein kinase</keyword>
<name>A0A8T0GRN9_CERPU</name>
<accession>A0A8T0GRN9</accession>
<dbReference type="InterPro" id="IPR036940">
    <property type="entry name" value="PI3/4_kinase_cat_sf"/>
</dbReference>
<dbReference type="GO" id="GO:0005524">
    <property type="term" value="F:ATP binding"/>
    <property type="evidence" value="ECO:0007669"/>
    <property type="project" value="UniProtKB-KW"/>
</dbReference>
<evidence type="ECO:0000256" key="4">
    <source>
        <dbReference type="ARBA" id="ARBA00022679"/>
    </source>
</evidence>
<dbReference type="InterPro" id="IPR044107">
    <property type="entry name" value="PIKKc_ATM"/>
</dbReference>
<dbReference type="PROSITE" id="PS00915">
    <property type="entry name" value="PI3_4_KINASE_1"/>
    <property type="match status" value="1"/>
</dbReference>
<dbReference type="InterPro" id="IPR018936">
    <property type="entry name" value="PI3/4_kinase_CS"/>
</dbReference>
<evidence type="ECO:0000256" key="14">
    <source>
        <dbReference type="SAM" id="MobiDB-lite"/>
    </source>
</evidence>
<dbReference type="EC" id="2.7.11.1" evidence="2"/>
<reference evidence="18" key="1">
    <citation type="submission" date="2020-06" db="EMBL/GenBank/DDBJ databases">
        <title>WGS assembly of Ceratodon purpureus strain R40.</title>
        <authorList>
            <person name="Carey S.B."/>
            <person name="Jenkins J."/>
            <person name="Shu S."/>
            <person name="Lovell J.T."/>
            <person name="Sreedasyam A."/>
            <person name="Maumus F."/>
            <person name="Tiley G.P."/>
            <person name="Fernandez-Pozo N."/>
            <person name="Barry K."/>
            <person name="Chen C."/>
            <person name="Wang M."/>
            <person name="Lipzen A."/>
            <person name="Daum C."/>
            <person name="Saski C.A."/>
            <person name="Payton A.C."/>
            <person name="Mcbreen J.C."/>
            <person name="Conrad R.E."/>
            <person name="Kollar L.M."/>
            <person name="Olsson S."/>
            <person name="Huttunen S."/>
            <person name="Landis J.B."/>
            <person name="Wickett N.J."/>
            <person name="Johnson M.G."/>
            <person name="Rensing S.A."/>
            <person name="Grimwood J."/>
            <person name="Schmutz J."/>
            <person name="Mcdaniel S.F."/>
        </authorList>
    </citation>
    <scope>NUCLEOTIDE SEQUENCE</scope>
    <source>
        <strain evidence="18">R40</strain>
    </source>
</reference>
<evidence type="ECO:0000256" key="3">
    <source>
        <dbReference type="ARBA" id="ARBA00022527"/>
    </source>
</evidence>
<evidence type="ECO:0000256" key="12">
    <source>
        <dbReference type="ARBA" id="ARBA00048679"/>
    </source>
</evidence>
<keyword evidence="10" id="KW-0131">Cell cycle</keyword>
<dbReference type="InterPro" id="IPR011009">
    <property type="entry name" value="Kinase-like_dom_sf"/>
</dbReference>
<dbReference type="InterPro" id="IPR000403">
    <property type="entry name" value="PI3/4_kinase_cat_dom"/>
</dbReference>
<feature type="domain" description="FATC" evidence="17">
    <location>
        <begin position="3018"/>
        <end position="3050"/>
    </location>
</feature>
<keyword evidence="6" id="KW-0227">DNA damage</keyword>
<dbReference type="PROSITE" id="PS51189">
    <property type="entry name" value="FAT"/>
    <property type="match status" value="1"/>
</dbReference>
<organism evidence="18 19">
    <name type="scientific">Ceratodon purpureus</name>
    <name type="common">Fire moss</name>
    <name type="synonym">Dicranum purpureum</name>
    <dbReference type="NCBI Taxonomy" id="3225"/>
    <lineage>
        <taxon>Eukaryota</taxon>
        <taxon>Viridiplantae</taxon>
        <taxon>Streptophyta</taxon>
        <taxon>Embryophyta</taxon>
        <taxon>Bryophyta</taxon>
        <taxon>Bryophytina</taxon>
        <taxon>Bryopsida</taxon>
        <taxon>Dicranidae</taxon>
        <taxon>Pseudoditrichales</taxon>
        <taxon>Ditrichaceae</taxon>
        <taxon>Ceratodon</taxon>
    </lineage>
</organism>
<dbReference type="Proteomes" id="UP000822688">
    <property type="component" value="Chromosome 9"/>
</dbReference>
<evidence type="ECO:0000256" key="11">
    <source>
        <dbReference type="ARBA" id="ARBA00047899"/>
    </source>
</evidence>
<keyword evidence="5" id="KW-0547">Nucleotide-binding</keyword>
<dbReference type="PROSITE" id="PS00916">
    <property type="entry name" value="PI3_4_KINASE_2"/>
    <property type="match status" value="1"/>
</dbReference>
<comment type="catalytic activity">
    <reaction evidence="11">
        <text>L-threonyl-[protein] + ATP = O-phospho-L-threonyl-[protein] + ADP + H(+)</text>
        <dbReference type="Rhea" id="RHEA:46608"/>
        <dbReference type="Rhea" id="RHEA-COMP:11060"/>
        <dbReference type="Rhea" id="RHEA-COMP:11605"/>
        <dbReference type="ChEBI" id="CHEBI:15378"/>
        <dbReference type="ChEBI" id="CHEBI:30013"/>
        <dbReference type="ChEBI" id="CHEBI:30616"/>
        <dbReference type="ChEBI" id="CHEBI:61977"/>
        <dbReference type="ChEBI" id="CHEBI:456216"/>
        <dbReference type="EC" id="2.7.11.1"/>
    </reaction>
</comment>
<feature type="region of interest" description="Disordered" evidence="14">
    <location>
        <begin position="1874"/>
        <end position="1900"/>
    </location>
</feature>
<keyword evidence="9" id="KW-0539">Nucleus</keyword>
<dbReference type="InterPro" id="IPR057445">
    <property type="entry name" value="ATM_TPR"/>
</dbReference>
<dbReference type="InterPro" id="IPR003152">
    <property type="entry name" value="FATC_dom"/>
</dbReference>
<dbReference type="GO" id="GO:0006281">
    <property type="term" value="P:DNA repair"/>
    <property type="evidence" value="ECO:0007669"/>
    <property type="project" value="InterPro"/>
</dbReference>
<comment type="caution">
    <text evidence="18">The sequence shown here is derived from an EMBL/GenBank/DDBJ whole genome shotgun (WGS) entry which is preliminary data.</text>
</comment>
<evidence type="ECO:0000256" key="5">
    <source>
        <dbReference type="ARBA" id="ARBA00022741"/>
    </source>
</evidence>
<evidence type="ECO:0000256" key="1">
    <source>
        <dbReference type="ARBA" id="ARBA00004123"/>
    </source>
</evidence>
<feature type="domain" description="FAT" evidence="16">
    <location>
        <begin position="1925"/>
        <end position="2585"/>
    </location>
</feature>
<evidence type="ECO:0000313" key="18">
    <source>
        <dbReference type="EMBL" id="KAG0560844.1"/>
    </source>
</evidence>
<dbReference type="FunFam" id="3.30.1010.10:FF:000023">
    <property type="entry name" value="Serine/threonine-protein kinase ATM"/>
    <property type="match status" value="1"/>
</dbReference>
<dbReference type="SMART" id="SM00146">
    <property type="entry name" value="PI3Kc"/>
    <property type="match status" value="1"/>
</dbReference>
<sequence>MISVEDVEDLNIKLTSDRAKVREDGVKALGSYLEGAAGLSICPLLDQQTALLRANDRIASATWPGVLNALCECIVMEVAASKKRGPKPFLAKTLRNFVHKAEDTSRSGKSHFLLRKIKRLFQHILDMLQEVPVFSSDYSHILRELLPDVEYRLRMGRKIYNDFVSHYLAKAKEIVHNRKFEAAVAKEESFRNTLTLLILLQNPPGDLAAHVKEDIVDGFCEIFAFNRDEDRITKKLVSSLNAFLVVDGLNLGEDVVKLHSSFRPFMVRTWLTSRDRDLKDELVLYARMQLKLQYIVALDDGSVVEELVGLVEKELDQTGIALTGYQRYDIMREDKVGSVSRSEKGFLEFAAATFFEVGKREEIGRVHGKANKRRRKESVYALVGEKITAAKILWDGAFCILIRNFGPQLPPKILEVWLDGLSSNLERVMSEGVNTRSFGAPVWTLRCLQELSNLWRDAANSSVDILSKKPVVWKSIWESLLHWIPLITNVPVMVDEAFRLLGLIATMRLVPVYNIPPDFWELQMFSEVPSGNLLYFIAAFFACPGSQAVTKADLDLRHKLLKWSLTSLDLQEVEKSKGTALEATPLVLLSGAVLALSVGFVPLHPKNQSPPQNLNCASLDLTKELSHWAECKEQEVDLESMDRSLCTSPSTEALPNYMGASVTYIRSSPLPRSSSDFLLRSLSELLLQKVNVVLKKTELTAMLPYLFFLSGLLANCIFGVEFSMLRRGQRLPDWCSKGRVMLGLSNVLKLCLSVLENYRNRIESSDPSRSSALSASLSSFVHEFTPATLSALSRFLSSPGRATLVSYGGLASEPGTLNTPPIMAGFLEALTTVLTAAATKNILAQEEIPGSPATMLEERDGEIKLMDVDLDEFSETGLLSSQSHEGLRSTKRGNTSLYGQWKELCLKMIANIGRVLPERTCNSLLKILEDEQDTKVCWKIFFILCELINEKTIVHLPELVHYMVRFREDCQNSESARYDILTGIDALLTNLLTPDGIDCRSAAKNIPIKGVQLLPEEVLPQLASFIAVIEKMNLLLWPTRAKFVNTVFNYILVSPSTAQDLTEKLLGYMHDLEYRVRRLMSVRVSVFFQTWDGHLGLFRDLCANFGVKMVMVSMNKVVRASEVELADSQAATLTETALLTLGEIAASSDKVEGEALFMLCAHAALNSSQRLLVSNILNRVANQLQYPNRWKYLDYVMGALLTRWVIARLSIPSLVQIKDVLSERLDTAVFLEKCCPWLLSSLFLHDDKDELDWIAKSLSLPLSALVRQNFASIFASLLLLHSHGTRTEQEKADAVLQLDMLAAAELTEDERDTMIRKHMIAIVSFLFRLCGDVETPQPPQFTKAAIASAVRTVVDGFLDVEQASQEEGVVDNLHVFRPDRVFMLLLQLHYEIDSANHPRHRRHLLASLMAIMTVIDRRVVVSSTCRYIVHIILQSIDIKVLQEQCCTLLGHLLDKVETSPLSATALGEQLQSIVSKLVSCITAYNQVSVDVDELQPNGSHKPYMLLVGLLERLTVNASHTLHDSIKELNPFPELPVFEPMRALHNTLCSGRSLADEFVQFVKRAPSLPSALQLSSLQSLANELKYRKGELYEHPFISRDGSRWRCSSEVVSAAWRLVQLCDEENFTDMRDLAGIFLAAVGMGDPHAVVFHLPEGTGEDPFLSTEVTTNSELGASDILVKQIMLQMRGYLVDNDVEIIELTSKTLKGLLSTDQGHRVLKSMTSKESAYLEVHSKGINSKIVEDMLSTSKQESASIAISAEEPQLWRTDGKAYNLWICELVHSLIEYTDDQILRISQRLVLKKASLAELVFSHLLGNLAARNESDSGLCKIISKQVEEHILGEQNQDMRSIQLFLGALNTLRCSYVATTMKGPSKVDKLTGNNGDSRSGSARKRKSGVGSSDQGDVQYNAVISGWQKVYWLQVDYLTTAGAAQRCAAYFTSILYVEHWCKDKFGSLTLGEPDFSMNNKLPAHIELLLSVYTKINEPDGVYGVARSHKVRSQLLTYEHEGNWSKAVETYDLLLRSRKSPLLNPRAGDAPGSSAAGIEEQNWQSHKGLMRSLRQMGCTYVVDLCNQSLAQHKGLERDPEFRELQYEAAWRSCHWDDNLFGPDLVDDFSNTQAGGQIGLAFHAHLHSCLRALVEGDAEIFYPRLQQARQGIITSMTLISMESTRTVNPAIMKLQMLECLSQSWEMRWRLSQRTVVAGPLIPSDNQVYAFEDLWQENIRQMESHYDLLEPYITFRKVLFHVLNRHDFLPRHLLEFSTLARKAGRRNQAADSIHELKLILSGSSEQSETSLGNLLSAARVEEAKILWAQDQQEMAVNLMKYILQHSNVEAGESAVLHCLTGKWLAETRSDSFRVILDLYLGKSVELVEGAVKGVDRSAAIYVKWAQRLCRTHYRLAQYTDNLFKSYEDRLISSEWQAALRLRQHKSQEFDALKKRFHSQKGDARDISMKIFELQKQLALDDEEAQRMEGDKDQFLGLALESYRSCLLTGNKYDLRVVFRLLSLWFNLSTNPRVVDAMLETVKKVQSYKFVPLVYQIASRMGSSKEQTSGSHGFQYALSALVERMAVEHPYHTMYQIFALANGDRVKANQRGKIAFVVDMDKKHTAEQLLKKLSAHHKDLLIQMRRMVEIYIKLAELETKKEDTNKKIPLPREIRSVRQLELVPVITAHIPVDPGCQYQKGSLPYYKGLSDTVQVMNGINAPKVVECKGSDGRRYKQLAKSGNDDLRQDAVMEQLFGLVNTLLQDHPDTRKRQLGVRTYKVVPFTPSAGVLEWVDGTIPLGEYLLGSSRFGGAHLRYGGNDWSFMQCREHMSTEKDKRQAFDTVCKKFRPVLHNFFLEKFTQAADWFEKRLAYTRSVAASSMVGYVVGLGDRHSMNILLDQVTAEVVHIDLGVAFEQGLMLKTPERVPFRLTRDIIDGMGVSGVEGVFRRCCEATLSVMRTNKDALLTIIEVFIYDPLYKWALSPLKALQRQRDVSPDDGNSEELNQPEMQDEGNKDAARALLRVKQKLDGYEGGEMRSLQGQVQQLVQDAQDPERLSHMFPGWGAWL</sequence>
<comment type="catalytic activity">
    <reaction evidence="12">
        <text>L-seryl-[protein] + ATP = O-phospho-L-seryl-[protein] + ADP + H(+)</text>
        <dbReference type="Rhea" id="RHEA:17989"/>
        <dbReference type="Rhea" id="RHEA-COMP:9863"/>
        <dbReference type="Rhea" id="RHEA-COMP:11604"/>
        <dbReference type="ChEBI" id="CHEBI:15378"/>
        <dbReference type="ChEBI" id="CHEBI:29999"/>
        <dbReference type="ChEBI" id="CHEBI:30616"/>
        <dbReference type="ChEBI" id="CHEBI:83421"/>
        <dbReference type="ChEBI" id="CHEBI:456216"/>
        <dbReference type="EC" id="2.7.11.1"/>
    </reaction>
</comment>
<dbReference type="Pfam" id="PF02259">
    <property type="entry name" value="FAT"/>
    <property type="match status" value="1"/>
</dbReference>
<dbReference type="SUPFAM" id="SSF48371">
    <property type="entry name" value="ARM repeat"/>
    <property type="match status" value="1"/>
</dbReference>
<dbReference type="Pfam" id="PF00454">
    <property type="entry name" value="PI3_PI4_kinase"/>
    <property type="match status" value="1"/>
</dbReference>
<dbReference type="InterPro" id="IPR003151">
    <property type="entry name" value="PIK-rel_kinase_FAT"/>
</dbReference>
<dbReference type="Pfam" id="PF02260">
    <property type="entry name" value="FATC"/>
    <property type="match status" value="1"/>
</dbReference>
<keyword evidence="7" id="KW-0418">Kinase</keyword>
<evidence type="ECO:0000256" key="10">
    <source>
        <dbReference type="ARBA" id="ARBA00023306"/>
    </source>
</evidence>
<dbReference type="SUPFAM" id="SSF56112">
    <property type="entry name" value="Protein kinase-like (PK-like)"/>
    <property type="match status" value="1"/>
</dbReference>
<keyword evidence="4" id="KW-0808">Transferase</keyword>
<evidence type="ECO:0000256" key="8">
    <source>
        <dbReference type="ARBA" id="ARBA00022840"/>
    </source>
</evidence>
<keyword evidence="8" id="KW-0067">ATP-binding</keyword>
<evidence type="ECO:0000259" key="15">
    <source>
        <dbReference type="PROSITE" id="PS50290"/>
    </source>
</evidence>
<feature type="region of interest" description="Disordered" evidence="14">
    <location>
        <begin position="2975"/>
        <end position="2997"/>
    </location>
</feature>
<dbReference type="PROSITE" id="PS50290">
    <property type="entry name" value="PI3_4_KINASE_3"/>
    <property type="match status" value="1"/>
</dbReference>
<dbReference type="InterPro" id="IPR038980">
    <property type="entry name" value="ATM_plant"/>
</dbReference>
<dbReference type="InterPro" id="IPR014009">
    <property type="entry name" value="PIK_FAT"/>
</dbReference>
<dbReference type="EMBL" id="CM026430">
    <property type="protein sequence ID" value="KAG0560844.1"/>
    <property type="molecule type" value="Genomic_DNA"/>
</dbReference>
<dbReference type="GO" id="GO:0005634">
    <property type="term" value="C:nucleus"/>
    <property type="evidence" value="ECO:0007669"/>
    <property type="project" value="UniProtKB-SubCell"/>
</dbReference>
<evidence type="ECO:0000256" key="13">
    <source>
        <dbReference type="ARBA" id="ARBA00073111"/>
    </source>
</evidence>
<evidence type="ECO:0000259" key="16">
    <source>
        <dbReference type="PROSITE" id="PS51189"/>
    </source>
</evidence>
<dbReference type="Gene3D" id="3.30.1010.10">
    <property type="entry name" value="Phosphatidylinositol 3-kinase Catalytic Subunit, Chain A, domain 4"/>
    <property type="match status" value="1"/>
</dbReference>
<dbReference type="FunFam" id="1.10.1070.11:FF:000015">
    <property type="entry name" value="Serine/threonine-protein kinase ATM"/>
    <property type="match status" value="1"/>
</dbReference>
<feature type="domain" description="PI3K/PI4K catalytic" evidence="15">
    <location>
        <begin position="2691"/>
        <end position="3003"/>
    </location>
</feature>
<dbReference type="CDD" id="cd05171">
    <property type="entry name" value="PIKKc_ATM"/>
    <property type="match status" value="1"/>
</dbReference>
<evidence type="ECO:0000313" key="19">
    <source>
        <dbReference type="Proteomes" id="UP000822688"/>
    </source>
</evidence>
<keyword evidence="19" id="KW-1185">Reference proteome</keyword>
<dbReference type="Gene3D" id="1.10.1070.11">
    <property type="entry name" value="Phosphatidylinositol 3-/4-kinase, catalytic domain"/>
    <property type="match status" value="1"/>
</dbReference>
<evidence type="ECO:0000256" key="9">
    <source>
        <dbReference type="ARBA" id="ARBA00023242"/>
    </source>
</evidence>
<dbReference type="PANTHER" id="PTHR37079:SF4">
    <property type="entry name" value="SERINE_THREONINE-PROTEIN KINASE ATM"/>
    <property type="match status" value="1"/>
</dbReference>
<proteinExistence type="predicted"/>
<dbReference type="PROSITE" id="PS51190">
    <property type="entry name" value="FATC"/>
    <property type="match status" value="1"/>
</dbReference>